<proteinExistence type="predicted"/>
<dbReference type="eggNOG" id="COG3177">
    <property type="taxonomic scope" value="Bacteria"/>
</dbReference>
<comment type="caution">
    <text evidence="1">The sequence shown here is derived from an EMBL/GenBank/DDBJ whole genome shotgun (WGS) entry which is preliminary data.</text>
</comment>
<dbReference type="Proteomes" id="UP000018291">
    <property type="component" value="Unassembled WGS sequence"/>
</dbReference>
<reference evidence="1 2" key="1">
    <citation type="journal article" date="2013" name="ISME J.">
        <title>Metabolic model for the filamentous 'Candidatus Microthrix parvicella' based on genomic and metagenomic analyses.</title>
        <authorList>
            <person name="Jon McIlroy S."/>
            <person name="Kristiansen R."/>
            <person name="Albertsen M."/>
            <person name="Michael Karst S."/>
            <person name="Rossetti S."/>
            <person name="Lund Nielsen J."/>
            <person name="Tandoi V."/>
            <person name="James Seviour R."/>
            <person name="Nielsen P.H."/>
        </authorList>
    </citation>
    <scope>NUCLEOTIDE SEQUENCE [LARGE SCALE GENOMIC DNA]</scope>
    <source>
        <strain evidence="1 2">RN1</strain>
    </source>
</reference>
<protein>
    <submittedName>
        <fullName evidence="1">Uncharacterized protein</fullName>
    </submittedName>
</protein>
<dbReference type="EMBL" id="CANL01000007">
    <property type="protein sequence ID" value="CCM62901.1"/>
    <property type="molecule type" value="Genomic_DNA"/>
</dbReference>
<accession>R4Z0V0</accession>
<gene>
    <name evidence="1" type="ORF">BN381_150014</name>
</gene>
<evidence type="ECO:0000313" key="2">
    <source>
        <dbReference type="Proteomes" id="UP000018291"/>
    </source>
</evidence>
<evidence type="ECO:0000313" key="1">
    <source>
        <dbReference type="EMBL" id="CCM62901.1"/>
    </source>
</evidence>
<sequence length="136" mass="14163">MPRDDALIRRCRRAQVSGDNETTVTPLIADRSSIPLSGSLAADVAAAEAAITRFDERTGANLAGFSVIALRTEAAMSSQIENLTAAASSIAVAEHAPPSNDPHKSNAELIASNVATLLAALSRNSPLDTVEVIELQ</sequence>
<name>R4Z0V0_9ACTN</name>
<dbReference type="HOGENOM" id="CLU_1871635_0_0_11"/>
<dbReference type="STRING" id="1229780.BN381_150014"/>
<organism evidence="1 2">
    <name type="scientific">Candidatus Neomicrothrix parvicella RN1</name>
    <dbReference type="NCBI Taxonomy" id="1229780"/>
    <lineage>
        <taxon>Bacteria</taxon>
        <taxon>Bacillati</taxon>
        <taxon>Actinomycetota</taxon>
        <taxon>Acidimicrobiia</taxon>
        <taxon>Acidimicrobiales</taxon>
        <taxon>Microthrixaceae</taxon>
        <taxon>Candidatus Neomicrothrix</taxon>
    </lineage>
</organism>
<dbReference type="AlphaFoldDB" id="R4Z0V0"/>
<keyword evidence="2" id="KW-1185">Reference proteome</keyword>